<name>A0A511QEV1_9VIBR</name>
<dbReference type="SUPFAM" id="SSF69304">
    <property type="entry name" value="Tricorn protease N-terminal domain"/>
    <property type="match status" value="1"/>
</dbReference>
<comment type="caution">
    <text evidence="1">The sequence shown here is derived from an EMBL/GenBank/DDBJ whole genome shotgun (WGS) entry which is preliminary data.</text>
</comment>
<dbReference type="Proteomes" id="UP000321922">
    <property type="component" value="Unassembled WGS sequence"/>
</dbReference>
<dbReference type="EMBL" id="BJXJ01000016">
    <property type="protein sequence ID" value="GEM75819.1"/>
    <property type="molecule type" value="Genomic_DNA"/>
</dbReference>
<organism evidence="1 2">
    <name type="scientific">Vibrio sagamiensis NBRC 104589</name>
    <dbReference type="NCBI Taxonomy" id="1219064"/>
    <lineage>
        <taxon>Bacteria</taxon>
        <taxon>Pseudomonadati</taxon>
        <taxon>Pseudomonadota</taxon>
        <taxon>Gammaproteobacteria</taxon>
        <taxon>Vibrionales</taxon>
        <taxon>Vibrionaceae</taxon>
        <taxon>Vibrio</taxon>
    </lineage>
</organism>
<gene>
    <name evidence="1" type="ORF">VSA01S_19310</name>
</gene>
<evidence type="ECO:0000313" key="1">
    <source>
        <dbReference type="EMBL" id="GEM75819.1"/>
    </source>
</evidence>
<sequence length="408" mass="47275">MKNKTLWISLGVITVLATGVGGWMQLHSQPKELTAFEKRLDLKVYLEEFTDWGSNGKKVDKVEWSIVTHFPEKAIMEQWDRVHTQPQLMFTYSKDSTLFTMNIDGTDIRKVVGREELGDRLIYPGSAERTPDGRYLKMSYFGNASTDCMVFDLKERRLLQTTDHCGYAQFSQDSKYYYFRGKAFVGVSRLELSTGKVEDLTPATLQFEKGGFTYRALHTSSFAINEALDRLTWTATRRNLDGNGYKILGHDQILYRLSDMSLIGLQDLWSPHCERGFRPGPAYRYFVCIEDKHNYAYAFSDPSTLIEEAPEGIVLQPGKWYMEAKGDYIYRIRQQGDPGKYKSMMYYYEHEDSDGSFEKYRKMTLFIPQALAKNFENMDLDALFPRIPTQADYEASIKRQIEKQNKGK</sequence>
<dbReference type="OrthoDB" id="5905813at2"/>
<dbReference type="RefSeq" id="WP_039983046.1">
    <property type="nucleotide sequence ID" value="NZ_BAOJ01000155.1"/>
</dbReference>
<accession>A0A511QEV1</accession>
<evidence type="ECO:0000313" key="2">
    <source>
        <dbReference type="Proteomes" id="UP000321922"/>
    </source>
</evidence>
<dbReference type="AlphaFoldDB" id="A0A511QEV1"/>
<keyword evidence="2" id="KW-1185">Reference proteome</keyword>
<protein>
    <submittedName>
        <fullName evidence="1">Uncharacterized protein</fullName>
    </submittedName>
</protein>
<reference evidence="1 2" key="1">
    <citation type="submission" date="2019-07" db="EMBL/GenBank/DDBJ databases">
        <title>Whole genome shotgun sequence of Vibrio sagamiensis NBRC 104589.</title>
        <authorList>
            <person name="Hosoyama A."/>
            <person name="Uohara A."/>
            <person name="Ohji S."/>
            <person name="Ichikawa N."/>
        </authorList>
    </citation>
    <scope>NUCLEOTIDE SEQUENCE [LARGE SCALE GENOMIC DNA]</scope>
    <source>
        <strain evidence="1 2">NBRC 104589</strain>
    </source>
</reference>
<proteinExistence type="predicted"/>